<dbReference type="GO" id="GO:0003887">
    <property type="term" value="F:DNA-directed DNA polymerase activity"/>
    <property type="evidence" value="ECO:0007669"/>
    <property type="project" value="InterPro"/>
</dbReference>
<comment type="caution">
    <text evidence="1">The sequence shown here is derived from an EMBL/GenBank/DDBJ whole genome shotgun (WGS) entry which is preliminary data.</text>
</comment>
<evidence type="ECO:0000313" key="1">
    <source>
        <dbReference type="EMBL" id="ROQ91215.1"/>
    </source>
</evidence>
<dbReference type="Gene3D" id="3.40.50.10110">
    <property type="entry name" value="DNA polymerase III subunit chi"/>
    <property type="match status" value="1"/>
</dbReference>
<dbReference type="PANTHER" id="PTHR38767:SF1">
    <property type="entry name" value="DNA POLYMERASE III SUBUNIT CHI"/>
    <property type="match status" value="1"/>
</dbReference>
<dbReference type="GO" id="GO:0006260">
    <property type="term" value="P:DNA replication"/>
    <property type="evidence" value="ECO:0007669"/>
    <property type="project" value="InterPro"/>
</dbReference>
<dbReference type="Proteomes" id="UP000276223">
    <property type="component" value="Unassembled WGS sequence"/>
</dbReference>
<organism evidence="1 2">
    <name type="scientific">Desulfosoma caldarium</name>
    <dbReference type="NCBI Taxonomy" id="610254"/>
    <lineage>
        <taxon>Bacteria</taxon>
        <taxon>Pseudomonadati</taxon>
        <taxon>Thermodesulfobacteriota</taxon>
        <taxon>Syntrophobacteria</taxon>
        <taxon>Syntrophobacterales</taxon>
        <taxon>Syntrophobacteraceae</taxon>
        <taxon>Desulfosoma</taxon>
    </lineage>
</organism>
<evidence type="ECO:0000313" key="2">
    <source>
        <dbReference type="Proteomes" id="UP000276223"/>
    </source>
</evidence>
<dbReference type="InterPro" id="IPR036768">
    <property type="entry name" value="PolIII_chi_sf"/>
</dbReference>
<proteinExistence type="predicted"/>
<protein>
    <submittedName>
        <fullName evidence="1">DNA polymerase III chi subunit</fullName>
    </submittedName>
</protein>
<keyword evidence="2" id="KW-1185">Reference proteome</keyword>
<dbReference type="Pfam" id="PF04364">
    <property type="entry name" value="DNA_pol3_chi"/>
    <property type="match status" value="1"/>
</dbReference>
<reference evidence="1 2" key="1">
    <citation type="submission" date="2018-11" db="EMBL/GenBank/DDBJ databases">
        <title>Genomic Encyclopedia of Type Strains, Phase IV (KMG-IV): sequencing the most valuable type-strain genomes for metagenomic binning, comparative biology and taxonomic classification.</title>
        <authorList>
            <person name="Goeker M."/>
        </authorList>
    </citation>
    <scope>NUCLEOTIDE SEQUENCE [LARGE SCALE GENOMIC DNA]</scope>
    <source>
        <strain evidence="1 2">DSM 22027</strain>
    </source>
</reference>
<dbReference type="GO" id="GO:0003677">
    <property type="term" value="F:DNA binding"/>
    <property type="evidence" value="ECO:0007669"/>
    <property type="project" value="InterPro"/>
</dbReference>
<sequence>MTPQMFFVETSIKEQRRDLCRWVERLVDEGHRVFIFTGSTVSAQQLDGLLWSFSKPSFIPHRIVTHAEKASMAMEPVLIGLDLSGRGRCGALVCDDTPDLEACTAFEIIVHFVPMDDPNKREASRRLWAKAKSRGMVVRHVPMASLARTGRSTTGRSLSP</sequence>
<dbReference type="OrthoDB" id="9795973at2"/>
<dbReference type="EMBL" id="RJVA01000013">
    <property type="protein sequence ID" value="ROQ91215.1"/>
    <property type="molecule type" value="Genomic_DNA"/>
</dbReference>
<dbReference type="PANTHER" id="PTHR38767">
    <property type="entry name" value="DNA POLYMERASE III SUBUNIT CHI"/>
    <property type="match status" value="1"/>
</dbReference>
<dbReference type="GO" id="GO:0032298">
    <property type="term" value="P:positive regulation of DNA-templated DNA replication initiation"/>
    <property type="evidence" value="ECO:0007669"/>
    <property type="project" value="TreeGrafter"/>
</dbReference>
<dbReference type="RefSeq" id="WP_148045756.1">
    <property type="nucleotide sequence ID" value="NZ_RJVA01000013.1"/>
</dbReference>
<accession>A0A3N1UIZ3</accession>
<dbReference type="AlphaFoldDB" id="A0A3N1UIZ3"/>
<dbReference type="SUPFAM" id="SSF102400">
    <property type="entry name" value="DNA polymerase III chi subunit"/>
    <property type="match status" value="1"/>
</dbReference>
<name>A0A3N1UIZ3_9BACT</name>
<dbReference type="InterPro" id="IPR007459">
    <property type="entry name" value="DNA_pol3_chi"/>
</dbReference>
<gene>
    <name evidence="1" type="ORF">EDC27_2501</name>
</gene>